<keyword evidence="3" id="KW-0378">Hydrolase</keyword>
<protein>
    <submittedName>
        <fullName evidence="3">Clp protease N-terminal domain-containing protein</fullName>
    </submittedName>
</protein>
<evidence type="ECO:0000259" key="2">
    <source>
        <dbReference type="PROSITE" id="PS51903"/>
    </source>
</evidence>
<dbReference type="KEGG" id="kcm:ABWK59_23330"/>
<reference evidence="3" key="1">
    <citation type="submission" date="2024-06" db="EMBL/GenBank/DDBJ databases">
        <title>The genome sequences of Kitasatospora sp. strain HUAS MG31.</title>
        <authorList>
            <person name="Mo P."/>
        </authorList>
    </citation>
    <scope>NUCLEOTIDE SEQUENCE</scope>
    <source>
        <strain evidence="3">HUAS MG31</strain>
    </source>
</reference>
<dbReference type="EMBL" id="CP159872">
    <property type="protein sequence ID" value="XCM81622.1"/>
    <property type="molecule type" value="Genomic_DNA"/>
</dbReference>
<name>A0AAU8K2B3_9ACTN</name>
<keyword evidence="1" id="KW-0677">Repeat</keyword>
<gene>
    <name evidence="3" type="ORF">ABWK59_23330</name>
</gene>
<evidence type="ECO:0000256" key="1">
    <source>
        <dbReference type="PROSITE-ProRule" id="PRU01251"/>
    </source>
</evidence>
<dbReference type="RefSeq" id="WP_354642549.1">
    <property type="nucleotide sequence ID" value="NZ_CP159872.1"/>
</dbReference>
<sequence>MFERFTAAARRVVTGAQDEARELGHERIGTEHLLLALLREPADPAAAVLVEMGLDHPTARAAVVRLTRGDMDGRALAAIGVDLDAVREAVEAAFGEGAMDRPAPAERPSKLRSPFDARARKVLELSLRETLRLRGKSIAPGHLLLGILREGEGLAARVLADHGLDPDALRRKVEAGLGEA</sequence>
<dbReference type="InterPro" id="IPR004176">
    <property type="entry name" value="Clp_R_N"/>
</dbReference>
<proteinExistence type="predicted"/>
<keyword evidence="3" id="KW-0645">Protease</keyword>
<dbReference type="GO" id="GO:0008233">
    <property type="term" value="F:peptidase activity"/>
    <property type="evidence" value="ECO:0007669"/>
    <property type="project" value="UniProtKB-KW"/>
</dbReference>
<evidence type="ECO:0000313" key="3">
    <source>
        <dbReference type="EMBL" id="XCM81622.1"/>
    </source>
</evidence>
<dbReference type="AlphaFoldDB" id="A0AAU8K2B3"/>
<dbReference type="InterPro" id="IPR036628">
    <property type="entry name" value="Clp_N_dom_sf"/>
</dbReference>
<dbReference type="Pfam" id="PF02861">
    <property type="entry name" value="Clp_N"/>
    <property type="match status" value="2"/>
</dbReference>
<dbReference type="InterPro" id="IPR044217">
    <property type="entry name" value="CLPT1/2"/>
</dbReference>
<dbReference type="SUPFAM" id="SSF81923">
    <property type="entry name" value="Double Clp-N motif"/>
    <property type="match status" value="2"/>
</dbReference>
<organism evidence="3">
    <name type="scientific">Kitasatospora camelliae</name>
    <dbReference type="NCBI Taxonomy" id="3156397"/>
    <lineage>
        <taxon>Bacteria</taxon>
        <taxon>Bacillati</taxon>
        <taxon>Actinomycetota</taxon>
        <taxon>Actinomycetes</taxon>
        <taxon>Kitasatosporales</taxon>
        <taxon>Streptomycetaceae</taxon>
        <taxon>Kitasatospora</taxon>
    </lineage>
</organism>
<accession>A0AAU8K2B3</accession>
<dbReference type="Gene3D" id="1.10.1780.10">
    <property type="entry name" value="Clp, N-terminal domain"/>
    <property type="match status" value="2"/>
</dbReference>
<dbReference type="PROSITE" id="PS51903">
    <property type="entry name" value="CLP_R"/>
    <property type="match status" value="1"/>
</dbReference>
<dbReference type="PANTHER" id="PTHR47016:SF5">
    <property type="entry name" value="CLP DOMAIN SUPERFAMILY PROTEIN"/>
    <property type="match status" value="1"/>
</dbReference>
<dbReference type="GO" id="GO:0006508">
    <property type="term" value="P:proteolysis"/>
    <property type="evidence" value="ECO:0007669"/>
    <property type="project" value="UniProtKB-KW"/>
</dbReference>
<dbReference type="PANTHER" id="PTHR47016">
    <property type="entry name" value="ATP-DEPENDENT CLP PROTEASE ATP-BINDING SUBUNIT CLPT1, CHLOROPLASTIC"/>
    <property type="match status" value="1"/>
</dbReference>
<feature type="domain" description="Clp R" evidence="2">
    <location>
        <begin position="2"/>
        <end position="179"/>
    </location>
</feature>